<accession>A0A839UIH2</accession>
<feature type="region of interest" description="Disordered" evidence="1">
    <location>
        <begin position="1"/>
        <end position="20"/>
    </location>
</feature>
<dbReference type="Proteomes" id="UP000559987">
    <property type="component" value="Unassembled WGS sequence"/>
</dbReference>
<gene>
    <name evidence="2" type="ORF">FHS30_000499</name>
</gene>
<dbReference type="AlphaFoldDB" id="A0A839UIH2"/>
<reference evidence="2 3" key="1">
    <citation type="submission" date="2020-08" db="EMBL/GenBank/DDBJ databases">
        <title>Genomic Encyclopedia of Type Strains, Phase III (KMG-III): the genomes of soil and plant-associated and newly described type strains.</title>
        <authorList>
            <person name="Whitman W."/>
        </authorList>
    </citation>
    <scope>NUCLEOTIDE SEQUENCE [LARGE SCALE GENOMIC DNA]</scope>
    <source>
        <strain evidence="2 3">CECT 8571</strain>
    </source>
</reference>
<protein>
    <submittedName>
        <fullName evidence="2">Uncharacterized protein</fullName>
    </submittedName>
</protein>
<evidence type="ECO:0000256" key="1">
    <source>
        <dbReference type="SAM" id="MobiDB-lite"/>
    </source>
</evidence>
<organism evidence="2 3">
    <name type="scientific">Simiduia aestuariiviva</name>
    <dbReference type="NCBI Taxonomy" id="1510459"/>
    <lineage>
        <taxon>Bacteria</taxon>
        <taxon>Pseudomonadati</taxon>
        <taxon>Pseudomonadota</taxon>
        <taxon>Gammaproteobacteria</taxon>
        <taxon>Cellvibrionales</taxon>
        <taxon>Cellvibrionaceae</taxon>
        <taxon>Simiduia</taxon>
    </lineage>
</organism>
<name>A0A839UIH2_9GAMM</name>
<evidence type="ECO:0000313" key="2">
    <source>
        <dbReference type="EMBL" id="MBB3167323.1"/>
    </source>
</evidence>
<keyword evidence="3" id="KW-1185">Reference proteome</keyword>
<comment type="caution">
    <text evidence="2">The sequence shown here is derived from an EMBL/GenBank/DDBJ whole genome shotgun (WGS) entry which is preliminary data.</text>
</comment>
<dbReference type="EMBL" id="JACHXZ010000001">
    <property type="protein sequence ID" value="MBB3167323.1"/>
    <property type="molecule type" value="Genomic_DNA"/>
</dbReference>
<evidence type="ECO:0000313" key="3">
    <source>
        <dbReference type="Proteomes" id="UP000559987"/>
    </source>
</evidence>
<proteinExistence type="predicted"/>
<sequence>MTQPAAPSIPAPTERSTAAMLSTQENVKSYVTATREYLKCVHSTRAHNALVDQVYAVAAEYNAALQEFKASTR</sequence>